<dbReference type="Gene3D" id="3.30.750.24">
    <property type="entry name" value="STAS domain"/>
    <property type="match status" value="1"/>
</dbReference>
<dbReference type="PANTHER" id="PTHR33495">
    <property type="entry name" value="ANTI-SIGMA FACTOR ANTAGONIST TM_1081-RELATED-RELATED"/>
    <property type="match status" value="1"/>
</dbReference>
<feature type="domain" description="STAS" evidence="3">
    <location>
        <begin position="10"/>
        <end position="102"/>
    </location>
</feature>
<evidence type="ECO:0000313" key="5">
    <source>
        <dbReference type="Proteomes" id="UP001550210"/>
    </source>
</evidence>
<dbReference type="CDD" id="cd07043">
    <property type="entry name" value="STAS_anti-anti-sigma_factors"/>
    <property type="match status" value="1"/>
</dbReference>
<evidence type="ECO:0000256" key="2">
    <source>
        <dbReference type="RuleBase" id="RU003749"/>
    </source>
</evidence>
<reference evidence="4 5" key="1">
    <citation type="submission" date="2024-06" db="EMBL/GenBank/DDBJ databases">
        <title>The Natural Products Discovery Center: Release of the First 8490 Sequenced Strains for Exploring Actinobacteria Biosynthetic Diversity.</title>
        <authorList>
            <person name="Kalkreuter E."/>
            <person name="Kautsar S.A."/>
            <person name="Yang D."/>
            <person name="Bader C.D."/>
            <person name="Teijaro C.N."/>
            <person name="Fluegel L."/>
            <person name="Davis C.M."/>
            <person name="Simpson J.R."/>
            <person name="Lauterbach L."/>
            <person name="Steele A.D."/>
            <person name="Gui C."/>
            <person name="Meng S."/>
            <person name="Li G."/>
            <person name="Viehrig K."/>
            <person name="Ye F."/>
            <person name="Su P."/>
            <person name="Kiefer A.F."/>
            <person name="Nichols A."/>
            <person name="Cepeda A.J."/>
            <person name="Yan W."/>
            <person name="Fan B."/>
            <person name="Jiang Y."/>
            <person name="Adhikari A."/>
            <person name="Zheng C.-J."/>
            <person name="Schuster L."/>
            <person name="Cowan T.M."/>
            <person name="Smanski M.J."/>
            <person name="Chevrette M.G."/>
            <person name="De Carvalho L.P.S."/>
            <person name="Shen B."/>
        </authorList>
    </citation>
    <scope>NUCLEOTIDE SEQUENCE [LARGE SCALE GENOMIC DNA]</scope>
    <source>
        <strain evidence="4 5">NPDC006434</strain>
    </source>
</reference>
<dbReference type="Pfam" id="PF01740">
    <property type="entry name" value="STAS"/>
    <property type="match status" value="1"/>
</dbReference>
<comment type="caution">
    <text evidence="4">The sequence shown here is derived from an EMBL/GenBank/DDBJ whole genome shotgun (WGS) entry which is preliminary data.</text>
</comment>
<dbReference type="SUPFAM" id="SSF52091">
    <property type="entry name" value="SpoIIaa-like"/>
    <property type="match status" value="1"/>
</dbReference>
<dbReference type="InterPro" id="IPR003658">
    <property type="entry name" value="Anti-sigma_ant"/>
</dbReference>
<name>A0ABV2V5B8_9ACTN</name>
<dbReference type="RefSeq" id="WP_355400370.1">
    <property type="nucleotide sequence ID" value="NZ_JBEGHN010000001.1"/>
</dbReference>
<dbReference type="PROSITE" id="PS50801">
    <property type="entry name" value="STAS"/>
    <property type="match status" value="1"/>
</dbReference>
<accession>A0ABV2V5B8</accession>
<keyword evidence="5" id="KW-1185">Reference proteome</keyword>
<dbReference type="NCBIfam" id="TIGR00377">
    <property type="entry name" value="ant_ant_sig"/>
    <property type="match status" value="1"/>
</dbReference>
<organism evidence="4 5">
    <name type="scientific">Streptomyces ossamyceticus</name>
    <dbReference type="NCBI Taxonomy" id="249581"/>
    <lineage>
        <taxon>Bacteria</taxon>
        <taxon>Bacillati</taxon>
        <taxon>Actinomycetota</taxon>
        <taxon>Actinomycetes</taxon>
        <taxon>Kitasatosporales</taxon>
        <taxon>Streptomycetaceae</taxon>
        <taxon>Streptomyces</taxon>
    </lineage>
</organism>
<dbReference type="EMBL" id="JBEXPZ010000040">
    <property type="protein sequence ID" value="MET9848455.1"/>
    <property type="molecule type" value="Genomic_DNA"/>
</dbReference>
<comment type="similarity">
    <text evidence="1 2">Belongs to the anti-sigma-factor antagonist family.</text>
</comment>
<proteinExistence type="inferred from homology"/>
<sequence>MDENDTGSAPYRTHRTSGGVTVVTLRGEIDVVTAPALAARLDALTSRPHPDLVLDLRPVDFIDCSGLGVLCRARNRARDRHGRLRLVTDNSRFLRLLRCTGLTGVFEVGSRLPEEPAGPVPVVAG</sequence>
<evidence type="ECO:0000313" key="4">
    <source>
        <dbReference type="EMBL" id="MET9848455.1"/>
    </source>
</evidence>
<evidence type="ECO:0000259" key="3">
    <source>
        <dbReference type="PROSITE" id="PS50801"/>
    </source>
</evidence>
<protein>
    <recommendedName>
        <fullName evidence="2">Anti-sigma factor antagonist</fullName>
    </recommendedName>
</protein>
<dbReference type="InterPro" id="IPR036513">
    <property type="entry name" value="STAS_dom_sf"/>
</dbReference>
<dbReference type="PANTHER" id="PTHR33495:SF2">
    <property type="entry name" value="ANTI-SIGMA FACTOR ANTAGONIST TM_1081-RELATED"/>
    <property type="match status" value="1"/>
</dbReference>
<gene>
    <name evidence="4" type="ORF">ABZZ21_28725</name>
</gene>
<dbReference type="Proteomes" id="UP001550210">
    <property type="component" value="Unassembled WGS sequence"/>
</dbReference>
<evidence type="ECO:0000256" key="1">
    <source>
        <dbReference type="ARBA" id="ARBA00009013"/>
    </source>
</evidence>
<dbReference type="InterPro" id="IPR002645">
    <property type="entry name" value="STAS_dom"/>
</dbReference>